<evidence type="ECO:0000313" key="2">
    <source>
        <dbReference type="EMBL" id="MDK9365953.1"/>
    </source>
</evidence>
<evidence type="ECO:0000259" key="1">
    <source>
        <dbReference type="PROSITE" id="PS51702"/>
    </source>
</evidence>
<dbReference type="GO" id="GO:0003677">
    <property type="term" value="F:DNA binding"/>
    <property type="evidence" value="ECO:0007669"/>
    <property type="project" value="InterPro"/>
</dbReference>
<dbReference type="RefSeq" id="WP_086529304.1">
    <property type="nucleotide sequence ID" value="NZ_JASSOM010000088.1"/>
</dbReference>
<sequence length="126" mass="14370">MTEQTPFSTLSINDDADQWLTAEGFAGREGMPSTARGARLRLEKLAEMHPELKRKRTGHKGFVYHISAAEMSLKTERSKKQDERADGDEQLNLWIQLFKTMKPSSREKMLKIVMEQVASELSSNTK</sequence>
<dbReference type="SUPFAM" id="SSF46955">
    <property type="entry name" value="Putative DNA-binding domain"/>
    <property type="match status" value="1"/>
</dbReference>
<dbReference type="InterPro" id="IPR009061">
    <property type="entry name" value="DNA-bd_dom_put_sf"/>
</dbReference>
<dbReference type="AlphaFoldDB" id="A0AAP4LCZ1"/>
<reference evidence="2 3" key="1">
    <citation type="submission" date="2023-06" db="EMBL/GenBank/DDBJ databases">
        <title>Identification and characterization of antibiotic-resistant Gram-negative bacteria.</title>
        <authorList>
            <person name="Cho G.-S."/>
            <person name="Lee J."/>
            <person name="Tai E."/>
            <person name="Jeong S."/>
            <person name="Kim I."/>
            <person name="Kim B.-E."/>
            <person name="Jeong M.-I."/>
            <person name="Oh K.-K."/>
            <person name="Franz C.M.A.P."/>
        </authorList>
    </citation>
    <scope>NUCLEOTIDE SEQUENCE [LARGE SCALE GENOMIC DNA]</scope>
    <source>
        <strain evidence="2 3">V106_12</strain>
    </source>
</reference>
<dbReference type="InterPro" id="IPR003314">
    <property type="entry name" value="Mu-type_HTH"/>
</dbReference>
<dbReference type="Proteomes" id="UP001223214">
    <property type="component" value="Unassembled WGS sequence"/>
</dbReference>
<accession>A0AAP4LCZ1</accession>
<evidence type="ECO:0000313" key="3">
    <source>
        <dbReference type="Proteomes" id="UP001223214"/>
    </source>
</evidence>
<dbReference type="Gene3D" id="1.10.10.10">
    <property type="entry name" value="Winged helix-like DNA-binding domain superfamily/Winged helix DNA-binding domain"/>
    <property type="match status" value="1"/>
</dbReference>
<dbReference type="InterPro" id="IPR036388">
    <property type="entry name" value="WH-like_DNA-bd_sf"/>
</dbReference>
<name>A0AAP4LCZ1_9ENTR</name>
<proteinExistence type="predicted"/>
<gene>
    <name evidence="2" type="ORF">QQF32_22415</name>
</gene>
<feature type="domain" description="HTH Mu-type" evidence="1">
    <location>
        <begin position="16"/>
        <end position="85"/>
    </location>
</feature>
<protein>
    <recommendedName>
        <fullName evidence="1">HTH Mu-type domain-containing protein</fullName>
    </recommendedName>
</protein>
<keyword evidence="3" id="KW-1185">Reference proteome</keyword>
<comment type="caution">
    <text evidence="2">The sequence shown here is derived from an EMBL/GenBank/DDBJ whole genome shotgun (WGS) entry which is preliminary data.</text>
</comment>
<dbReference type="EMBL" id="JASSOM010000088">
    <property type="protein sequence ID" value="MDK9365953.1"/>
    <property type="molecule type" value="Genomic_DNA"/>
</dbReference>
<organism evidence="2 3">
    <name type="scientific">Lelliottia wanjuensis</name>
    <dbReference type="NCBI Taxonomy" id="3050585"/>
    <lineage>
        <taxon>Bacteria</taxon>
        <taxon>Pseudomonadati</taxon>
        <taxon>Pseudomonadota</taxon>
        <taxon>Gammaproteobacteria</taxon>
        <taxon>Enterobacterales</taxon>
        <taxon>Enterobacteriaceae</taxon>
        <taxon>Lelliottia</taxon>
    </lineage>
</organism>
<dbReference type="PROSITE" id="PS51702">
    <property type="entry name" value="HTH_MU"/>
    <property type="match status" value="1"/>
</dbReference>